<feature type="domain" description="DUF1707" evidence="2">
    <location>
        <begin position="4"/>
        <end position="56"/>
    </location>
</feature>
<sequence>MNDLRVSDRDREAVVTRLGTAAGEGRLSLAELGDRSGQAYAAKTYGELEALVADLPLAEREHRSPVIVDYTGLVLSLLALAGGVVWIPLFPHLEFSALSGVAGVVFGIFGIRASAHALCRAVAVLGLVGGSVGVALQVTWVALHVLRYAKDSIL</sequence>
<dbReference type="InterPro" id="IPR012551">
    <property type="entry name" value="DUF1707_SHOCT-like"/>
</dbReference>
<feature type="transmembrane region" description="Helical" evidence="1">
    <location>
        <begin position="122"/>
        <end position="146"/>
    </location>
</feature>
<keyword evidence="1" id="KW-1133">Transmembrane helix</keyword>
<dbReference type="EMBL" id="AP023359">
    <property type="protein sequence ID" value="BCJ63539.1"/>
    <property type="molecule type" value="Genomic_DNA"/>
</dbReference>
<dbReference type="PANTHER" id="PTHR40763">
    <property type="entry name" value="MEMBRANE PROTEIN-RELATED"/>
    <property type="match status" value="1"/>
</dbReference>
<evidence type="ECO:0000313" key="4">
    <source>
        <dbReference type="Proteomes" id="UP000680866"/>
    </source>
</evidence>
<evidence type="ECO:0000259" key="2">
    <source>
        <dbReference type="Pfam" id="PF08044"/>
    </source>
</evidence>
<keyword evidence="1" id="KW-0472">Membrane</keyword>
<dbReference type="Pfam" id="PF08044">
    <property type="entry name" value="DUF1707"/>
    <property type="match status" value="1"/>
</dbReference>
<dbReference type="RefSeq" id="WP_212821296.1">
    <property type="nucleotide sequence ID" value="NZ_AP023359.1"/>
</dbReference>
<dbReference type="Proteomes" id="UP000680866">
    <property type="component" value="Chromosome"/>
</dbReference>
<accession>A0A810MU33</accession>
<dbReference type="AlphaFoldDB" id="A0A810MU33"/>
<reference evidence="3" key="1">
    <citation type="submission" date="2020-08" db="EMBL/GenBank/DDBJ databases">
        <title>Whole genome shotgun sequence of Polymorphospora rubra NBRC 101157.</title>
        <authorList>
            <person name="Komaki H."/>
            <person name="Tamura T."/>
        </authorList>
    </citation>
    <scope>NUCLEOTIDE SEQUENCE</scope>
    <source>
        <strain evidence="3">NBRC 101157</strain>
    </source>
</reference>
<feature type="transmembrane region" description="Helical" evidence="1">
    <location>
        <begin position="67"/>
        <end position="89"/>
    </location>
</feature>
<dbReference type="KEGG" id="pry:Prubr_05600"/>
<keyword evidence="1" id="KW-0812">Transmembrane</keyword>
<keyword evidence="4" id="KW-1185">Reference proteome</keyword>
<organism evidence="3 4">
    <name type="scientific">Polymorphospora rubra</name>
    <dbReference type="NCBI Taxonomy" id="338584"/>
    <lineage>
        <taxon>Bacteria</taxon>
        <taxon>Bacillati</taxon>
        <taxon>Actinomycetota</taxon>
        <taxon>Actinomycetes</taxon>
        <taxon>Micromonosporales</taxon>
        <taxon>Micromonosporaceae</taxon>
        <taxon>Polymorphospora</taxon>
    </lineage>
</organism>
<gene>
    <name evidence="3" type="ORF">Prubr_05600</name>
</gene>
<feature type="transmembrane region" description="Helical" evidence="1">
    <location>
        <begin position="95"/>
        <end position="115"/>
    </location>
</feature>
<evidence type="ECO:0000313" key="3">
    <source>
        <dbReference type="EMBL" id="BCJ63539.1"/>
    </source>
</evidence>
<evidence type="ECO:0000256" key="1">
    <source>
        <dbReference type="SAM" id="Phobius"/>
    </source>
</evidence>
<proteinExistence type="predicted"/>
<name>A0A810MU33_9ACTN</name>
<protein>
    <recommendedName>
        <fullName evidence="2">DUF1707 domain-containing protein</fullName>
    </recommendedName>
</protein>
<dbReference type="PANTHER" id="PTHR40763:SF4">
    <property type="entry name" value="DUF1707 DOMAIN-CONTAINING PROTEIN"/>
    <property type="match status" value="1"/>
</dbReference>